<dbReference type="CDD" id="cd05276">
    <property type="entry name" value="p53_inducible_oxidoreductase"/>
    <property type="match status" value="1"/>
</dbReference>
<keyword evidence="1" id="KW-0521">NADP</keyword>
<dbReference type="InterPro" id="IPR020843">
    <property type="entry name" value="ER"/>
</dbReference>
<dbReference type="Gene3D" id="3.40.50.720">
    <property type="entry name" value="NAD(P)-binding Rossmann-like Domain"/>
    <property type="match status" value="1"/>
</dbReference>
<dbReference type="EMBL" id="CP047045">
    <property type="protein sequence ID" value="QGZ94129.1"/>
    <property type="molecule type" value="Genomic_DNA"/>
</dbReference>
<dbReference type="PANTHER" id="PTHR48106">
    <property type="entry name" value="QUINONE OXIDOREDUCTASE PIG3-RELATED"/>
    <property type="match status" value="1"/>
</dbReference>
<dbReference type="Gene3D" id="3.90.180.10">
    <property type="entry name" value="Medium-chain alcohol dehydrogenases, catalytic domain"/>
    <property type="match status" value="1"/>
</dbReference>
<reference evidence="5" key="1">
    <citation type="submission" date="2019-12" db="EMBL/GenBank/DDBJ databases">
        <title>Complete genome of Terracaulis silvestris 0127_4.</title>
        <authorList>
            <person name="Vieira S."/>
            <person name="Riedel T."/>
            <person name="Sproer C."/>
            <person name="Pascual J."/>
            <person name="Boedeker C."/>
            <person name="Overmann J."/>
        </authorList>
    </citation>
    <scope>NUCLEOTIDE SEQUENCE [LARGE SCALE GENOMIC DNA]</scope>
    <source>
        <strain evidence="5">0127_4</strain>
    </source>
</reference>
<dbReference type="GO" id="GO:0003960">
    <property type="term" value="F:quinone reductase (NADPH) activity"/>
    <property type="evidence" value="ECO:0007669"/>
    <property type="project" value="UniProtKB-EC"/>
</dbReference>
<keyword evidence="5" id="KW-1185">Reference proteome</keyword>
<dbReference type="InterPro" id="IPR011032">
    <property type="entry name" value="GroES-like_sf"/>
</dbReference>
<evidence type="ECO:0000259" key="3">
    <source>
        <dbReference type="SMART" id="SM00829"/>
    </source>
</evidence>
<proteinExistence type="predicted"/>
<name>A0A6I6MI32_9CAUL</name>
<accession>A0A6I6MI32</accession>
<dbReference type="Pfam" id="PF00107">
    <property type="entry name" value="ADH_zinc_N"/>
    <property type="match status" value="1"/>
</dbReference>
<evidence type="ECO:0000256" key="2">
    <source>
        <dbReference type="ARBA" id="ARBA00023002"/>
    </source>
</evidence>
<protein>
    <submittedName>
        <fullName evidence="4">Quinone oxidoreductase 1</fullName>
        <ecNumber evidence="4">1.6.5.5</ecNumber>
    </submittedName>
</protein>
<dbReference type="SUPFAM" id="SSF51735">
    <property type="entry name" value="NAD(P)-binding Rossmann-fold domains"/>
    <property type="match status" value="1"/>
</dbReference>
<dbReference type="SUPFAM" id="SSF50129">
    <property type="entry name" value="GroES-like"/>
    <property type="match status" value="1"/>
</dbReference>
<organism evidence="4 5">
    <name type="scientific">Terricaulis silvestris</name>
    <dbReference type="NCBI Taxonomy" id="2686094"/>
    <lineage>
        <taxon>Bacteria</taxon>
        <taxon>Pseudomonadati</taxon>
        <taxon>Pseudomonadota</taxon>
        <taxon>Alphaproteobacteria</taxon>
        <taxon>Caulobacterales</taxon>
        <taxon>Caulobacteraceae</taxon>
        <taxon>Terricaulis</taxon>
    </lineage>
</organism>
<dbReference type="NCBIfam" id="TIGR02824">
    <property type="entry name" value="quinone_pig3"/>
    <property type="match status" value="1"/>
</dbReference>
<sequence length="321" mass="33761">MRKIIHGADTPLTLAVVDRPRPGRGEVLIRVAAAGVNRPDLTQRAGFYPPPSGAPETLGLEVSGVIENVGPGVTRWHEGDEVCALLAGGGYATYAVAHEGSVLPVPKGLSLVEAAALPETVFTVWANVFETAALKPKEALLVHGGASGIGTTAIQMAKAHGARVFATAGDEAKVKLCEKLGAERGINYRTEDFENVVDGLGGADVVLDMIGGPYVQKNLNVLNAHGRCVIIAFQQGAHAEVNLMRLMLKRLTLTGATLRSRSNEEKARIASEVERVVWPWIEAGKVKPVIDSTFPLAEAEGAHARLQSGAHAGKVILTTGA</sequence>
<dbReference type="KEGG" id="tsv:DSM104635_00945"/>
<dbReference type="Proteomes" id="UP000431269">
    <property type="component" value="Chromosome"/>
</dbReference>
<keyword evidence="2 4" id="KW-0560">Oxidoreductase</keyword>
<evidence type="ECO:0000256" key="1">
    <source>
        <dbReference type="ARBA" id="ARBA00022857"/>
    </source>
</evidence>
<evidence type="ECO:0000313" key="5">
    <source>
        <dbReference type="Proteomes" id="UP000431269"/>
    </source>
</evidence>
<dbReference type="InterPro" id="IPR013149">
    <property type="entry name" value="ADH-like_C"/>
</dbReference>
<gene>
    <name evidence="4" type="primary">qorA_2</name>
    <name evidence="4" type="ORF">DSM104635_00945</name>
</gene>
<dbReference type="InterPro" id="IPR036291">
    <property type="entry name" value="NAD(P)-bd_dom_sf"/>
</dbReference>
<dbReference type="InterPro" id="IPR014189">
    <property type="entry name" value="Quinone_OxRdtase_PIG3"/>
</dbReference>
<dbReference type="PANTHER" id="PTHR48106:SF8">
    <property type="entry name" value="OS02G0805600 PROTEIN"/>
    <property type="match status" value="1"/>
</dbReference>
<dbReference type="GO" id="GO:0070402">
    <property type="term" value="F:NADPH binding"/>
    <property type="evidence" value="ECO:0007669"/>
    <property type="project" value="TreeGrafter"/>
</dbReference>
<dbReference type="RefSeq" id="WP_158765089.1">
    <property type="nucleotide sequence ID" value="NZ_CP047045.1"/>
</dbReference>
<feature type="domain" description="Enoyl reductase (ER)" evidence="3">
    <location>
        <begin position="7"/>
        <end position="317"/>
    </location>
</feature>
<dbReference type="InterPro" id="IPR013154">
    <property type="entry name" value="ADH-like_N"/>
</dbReference>
<evidence type="ECO:0000313" key="4">
    <source>
        <dbReference type="EMBL" id="QGZ94129.1"/>
    </source>
</evidence>
<dbReference type="Pfam" id="PF08240">
    <property type="entry name" value="ADH_N"/>
    <property type="match status" value="1"/>
</dbReference>
<dbReference type="EC" id="1.6.5.5" evidence="4"/>
<dbReference type="SMART" id="SM00829">
    <property type="entry name" value="PKS_ER"/>
    <property type="match status" value="1"/>
</dbReference>
<dbReference type="AlphaFoldDB" id="A0A6I6MI32"/>